<protein>
    <submittedName>
        <fullName evidence="1">Uncharacterized protein</fullName>
    </submittedName>
</protein>
<accession>A0A0A8YLM8</accession>
<evidence type="ECO:0000313" key="1">
    <source>
        <dbReference type="EMBL" id="JAD27516.1"/>
    </source>
</evidence>
<organism evidence="1">
    <name type="scientific">Arundo donax</name>
    <name type="common">Giant reed</name>
    <name type="synonym">Donax arundinaceus</name>
    <dbReference type="NCBI Taxonomy" id="35708"/>
    <lineage>
        <taxon>Eukaryota</taxon>
        <taxon>Viridiplantae</taxon>
        <taxon>Streptophyta</taxon>
        <taxon>Embryophyta</taxon>
        <taxon>Tracheophyta</taxon>
        <taxon>Spermatophyta</taxon>
        <taxon>Magnoliopsida</taxon>
        <taxon>Liliopsida</taxon>
        <taxon>Poales</taxon>
        <taxon>Poaceae</taxon>
        <taxon>PACMAD clade</taxon>
        <taxon>Arundinoideae</taxon>
        <taxon>Arundineae</taxon>
        <taxon>Arundo</taxon>
    </lineage>
</organism>
<reference evidence="1" key="1">
    <citation type="submission" date="2014-09" db="EMBL/GenBank/DDBJ databases">
        <authorList>
            <person name="Magalhaes I.L.F."/>
            <person name="Oliveira U."/>
            <person name="Santos F.R."/>
            <person name="Vidigal T.H.D.A."/>
            <person name="Brescovit A.D."/>
            <person name="Santos A.J."/>
        </authorList>
    </citation>
    <scope>NUCLEOTIDE SEQUENCE</scope>
    <source>
        <tissue evidence="1">Shoot tissue taken approximately 20 cm above the soil surface</tissue>
    </source>
</reference>
<dbReference type="EMBL" id="GBRH01270379">
    <property type="protein sequence ID" value="JAD27516.1"/>
    <property type="molecule type" value="Transcribed_RNA"/>
</dbReference>
<name>A0A0A8YLM8_ARUDO</name>
<dbReference type="AlphaFoldDB" id="A0A0A8YLM8"/>
<reference evidence="1" key="2">
    <citation type="journal article" date="2015" name="Data Brief">
        <title>Shoot transcriptome of the giant reed, Arundo donax.</title>
        <authorList>
            <person name="Barrero R.A."/>
            <person name="Guerrero F.D."/>
            <person name="Moolhuijzen P."/>
            <person name="Goolsby J.A."/>
            <person name="Tidwell J."/>
            <person name="Bellgard S.E."/>
            <person name="Bellgard M.I."/>
        </authorList>
    </citation>
    <scope>NUCLEOTIDE SEQUENCE</scope>
    <source>
        <tissue evidence="1">Shoot tissue taken approximately 20 cm above the soil surface</tissue>
    </source>
</reference>
<proteinExistence type="predicted"/>
<sequence length="74" mass="8171">MPLLVEGKIMNTKLARNPTASGKLPKSSLHWRDSWGTRHLCTPASQNATVRNTEALKKACTKSRGLHFLLLLSS</sequence>